<dbReference type="Proteomes" id="UP000034235">
    <property type="component" value="Unassembled WGS sequence"/>
</dbReference>
<dbReference type="AlphaFoldDB" id="A0A0G0JSF0"/>
<evidence type="ECO:0008006" key="3">
    <source>
        <dbReference type="Google" id="ProtNLM"/>
    </source>
</evidence>
<reference evidence="1 2" key="1">
    <citation type="journal article" date="2015" name="Nature">
        <title>rRNA introns, odd ribosomes, and small enigmatic genomes across a large radiation of phyla.</title>
        <authorList>
            <person name="Brown C.T."/>
            <person name="Hug L.A."/>
            <person name="Thomas B.C."/>
            <person name="Sharon I."/>
            <person name="Castelle C.J."/>
            <person name="Singh A."/>
            <person name="Wilkins M.J."/>
            <person name="Williams K.H."/>
            <person name="Banfield J.F."/>
        </authorList>
    </citation>
    <scope>NUCLEOTIDE SEQUENCE [LARGE SCALE GENOMIC DNA]</scope>
</reference>
<gene>
    <name evidence="1" type="ORF">US86_C0007G0100</name>
</gene>
<proteinExistence type="predicted"/>
<sequence>MCVLYYQSYHIATERTTEYIQLKMKKHLAIFTPNAVKQILEGKKTIETRFSQKRIAPFGSLSVGDIVYIKPSGKDVVGQFVVKKILYFEGLSTEDWLMIKGYYGKNLSLGSGEADEQYFKSKELARFGTIIYIGRVEQFITSPISIQKSDQRGWVVLEE</sequence>
<comment type="caution">
    <text evidence="1">The sequence shown here is derived from an EMBL/GenBank/DDBJ whole genome shotgun (WGS) entry which is preliminary data.</text>
</comment>
<protein>
    <recommendedName>
        <fullName evidence="3">ASCH domain-containing protein</fullName>
    </recommendedName>
</protein>
<dbReference type="EMBL" id="LBUP01000007">
    <property type="protein sequence ID" value="KKQ66055.1"/>
    <property type="molecule type" value="Genomic_DNA"/>
</dbReference>
<evidence type="ECO:0000313" key="1">
    <source>
        <dbReference type="EMBL" id="KKQ66055.1"/>
    </source>
</evidence>
<name>A0A0G0JSF0_9BACT</name>
<accession>A0A0G0JSF0</accession>
<organism evidence="1 2">
    <name type="scientific">Candidatus Daviesbacteria bacterium GW2011_GWA2_38_24</name>
    <dbReference type="NCBI Taxonomy" id="1618422"/>
    <lineage>
        <taxon>Bacteria</taxon>
        <taxon>Candidatus Daviesiibacteriota</taxon>
    </lineage>
</organism>
<evidence type="ECO:0000313" key="2">
    <source>
        <dbReference type="Proteomes" id="UP000034235"/>
    </source>
</evidence>